<evidence type="ECO:0000256" key="2">
    <source>
        <dbReference type="ARBA" id="ARBA00022679"/>
    </source>
</evidence>
<proteinExistence type="inferred from homology"/>
<dbReference type="GO" id="GO:0016773">
    <property type="term" value="F:phosphotransferase activity, alcohol group as acceptor"/>
    <property type="evidence" value="ECO:0007669"/>
    <property type="project" value="InterPro"/>
</dbReference>
<protein>
    <recommendedName>
        <fullName evidence="4">Carbohydrate kinase FGGY C-terminal domain-containing protein</fullName>
    </recommendedName>
</protein>
<dbReference type="Pfam" id="PF02782">
    <property type="entry name" value="FGGY_C"/>
    <property type="match status" value="1"/>
</dbReference>
<dbReference type="InterPro" id="IPR043129">
    <property type="entry name" value="ATPase_NBD"/>
</dbReference>
<evidence type="ECO:0000313" key="5">
    <source>
        <dbReference type="EMBL" id="GII94575.1"/>
    </source>
</evidence>
<keyword evidence="3" id="KW-0418">Kinase</keyword>
<accession>A0A919V6Z2</accession>
<evidence type="ECO:0000256" key="1">
    <source>
        <dbReference type="ARBA" id="ARBA00009156"/>
    </source>
</evidence>
<reference evidence="5" key="1">
    <citation type="submission" date="2021-01" db="EMBL/GenBank/DDBJ databases">
        <title>Whole genome shotgun sequence of Sinosporangium siamense NBRC 109515.</title>
        <authorList>
            <person name="Komaki H."/>
            <person name="Tamura T."/>
        </authorList>
    </citation>
    <scope>NUCLEOTIDE SEQUENCE</scope>
    <source>
        <strain evidence="5">NBRC 109515</strain>
    </source>
</reference>
<sequence>MGDVVIGVDLGSNSARAVAVDPSGAVLGSATGAYPGADGWPEGRADPAGWLTGVTTAVADLLAAGPGHPLAICVGGQSPTTVPHDGGLAVTCRHPAGVTGSPVEQHYAQREVIGFHVKPRQVYDWLTARLGAPDRQSRWPGDPDLVDYGPRAGTGEVVGLTDGGLGLPAGVPLVAGAQDAYLAFWAGGVDVPGRGLDPGGRTGGLAVAIAADSAHGDLYSLNSPATGVDIVGGPVSGHGLTLEWLTGLTGRSVPELLALAAAVPPGAGGVTVLPYLEGERAPRWNRELRAEIVGLTSEHGPGHVARAALEGAAYGLRHIADSLPVALNVLVCAGSPARSPLWCQIKADVLGVPVEVPAETNLAAYGAALSAGAGAGWWPRPGAAGGGSWPRPEARVVGPSAHAAYEEGYRRFVSLGDAAESRLRQAALTSLP</sequence>
<dbReference type="AlphaFoldDB" id="A0A919V6Z2"/>
<dbReference type="GO" id="GO:0042732">
    <property type="term" value="P:D-xylose metabolic process"/>
    <property type="evidence" value="ECO:0007669"/>
    <property type="project" value="UniProtKB-KW"/>
</dbReference>
<evidence type="ECO:0000256" key="3">
    <source>
        <dbReference type="ARBA" id="ARBA00022777"/>
    </source>
</evidence>
<gene>
    <name evidence="5" type="ORF">Ssi02_48060</name>
</gene>
<dbReference type="PANTHER" id="PTHR43095">
    <property type="entry name" value="SUGAR KINASE"/>
    <property type="match status" value="1"/>
</dbReference>
<comment type="similarity">
    <text evidence="1">Belongs to the FGGY kinase family.</text>
</comment>
<dbReference type="RefSeq" id="WP_204029185.1">
    <property type="nucleotide sequence ID" value="NZ_BOOW01000030.1"/>
</dbReference>
<dbReference type="Proteomes" id="UP000606172">
    <property type="component" value="Unassembled WGS sequence"/>
</dbReference>
<feature type="domain" description="Carbohydrate kinase FGGY C-terminal" evidence="4">
    <location>
        <begin position="254"/>
        <end position="373"/>
    </location>
</feature>
<dbReference type="InterPro" id="IPR018483">
    <property type="entry name" value="Carb_kinase_FGGY_CS"/>
</dbReference>
<evidence type="ECO:0000313" key="6">
    <source>
        <dbReference type="Proteomes" id="UP000606172"/>
    </source>
</evidence>
<dbReference type="InterPro" id="IPR000577">
    <property type="entry name" value="Carb_kinase_FGGY"/>
</dbReference>
<organism evidence="5 6">
    <name type="scientific">Sinosporangium siamense</name>
    <dbReference type="NCBI Taxonomy" id="1367973"/>
    <lineage>
        <taxon>Bacteria</taxon>
        <taxon>Bacillati</taxon>
        <taxon>Actinomycetota</taxon>
        <taxon>Actinomycetes</taxon>
        <taxon>Streptosporangiales</taxon>
        <taxon>Streptosporangiaceae</taxon>
        <taxon>Sinosporangium</taxon>
    </lineage>
</organism>
<dbReference type="EMBL" id="BOOW01000030">
    <property type="protein sequence ID" value="GII94575.1"/>
    <property type="molecule type" value="Genomic_DNA"/>
</dbReference>
<dbReference type="PIRSF" id="PIRSF000538">
    <property type="entry name" value="GlpK"/>
    <property type="match status" value="1"/>
</dbReference>
<dbReference type="InterPro" id="IPR050406">
    <property type="entry name" value="FGGY_Carb_Kinase"/>
</dbReference>
<comment type="caution">
    <text evidence="5">The sequence shown here is derived from an EMBL/GenBank/DDBJ whole genome shotgun (WGS) entry which is preliminary data.</text>
</comment>
<dbReference type="CDD" id="cd00366">
    <property type="entry name" value="ASKHA_NBD_FGGY"/>
    <property type="match status" value="1"/>
</dbReference>
<keyword evidence="6" id="KW-1185">Reference proteome</keyword>
<name>A0A919V6Z2_9ACTN</name>
<dbReference type="PROSITE" id="PS00445">
    <property type="entry name" value="FGGY_KINASES_2"/>
    <property type="match status" value="1"/>
</dbReference>
<dbReference type="InterPro" id="IPR018485">
    <property type="entry name" value="FGGY_C"/>
</dbReference>
<dbReference type="Gene3D" id="3.30.420.40">
    <property type="match status" value="2"/>
</dbReference>
<evidence type="ECO:0000259" key="4">
    <source>
        <dbReference type="Pfam" id="PF02782"/>
    </source>
</evidence>
<keyword evidence="2" id="KW-0808">Transferase</keyword>
<dbReference type="GO" id="GO:0016301">
    <property type="term" value="F:kinase activity"/>
    <property type="evidence" value="ECO:0007669"/>
    <property type="project" value="UniProtKB-KW"/>
</dbReference>
<dbReference type="SUPFAM" id="SSF53067">
    <property type="entry name" value="Actin-like ATPase domain"/>
    <property type="match status" value="2"/>
</dbReference>